<dbReference type="EMBL" id="FOLE01000001">
    <property type="protein sequence ID" value="SFB79191.1"/>
    <property type="molecule type" value="Genomic_DNA"/>
</dbReference>
<protein>
    <submittedName>
        <fullName evidence="2">Smr domain-containing protein</fullName>
    </submittedName>
</protein>
<dbReference type="Gene3D" id="3.30.1370.110">
    <property type="match status" value="1"/>
</dbReference>
<dbReference type="Proteomes" id="UP000199514">
    <property type="component" value="Unassembled WGS sequence"/>
</dbReference>
<evidence type="ECO:0000313" key="3">
    <source>
        <dbReference type="Proteomes" id="UP000199514"/>
    </source>
</evidence>
<organism evidence="2 3">
    <name type="scientific">Flexibacter flexilis DSM 6793</name>
    <dbReference type="NCBI Taxonomy" id="927664"/>
    <lineage>
        <taxon>Bacteria</taxon>
        <taxon>Pseudomonadati</taxon>
        <taxon>Bacteroidota</taxon>
        <taxon>Cytophagia</taxon>
        <taxon>Cytophagales</taxon>
        <taxon>Flexibacteraceae</taxon>
        <taxon>Flexibacter</taxon>
    </lineage>
</organism>
<evidence type="ECO:0000259" key="1">
    <source>
        <dbReference type="PROSITE" id="PS50828"/>
    </source>
</evidence>
<dbReference type="RefSeq" id="WP_091506728.1">
    <property type="nucleotide sequence ID" value="NZ_FOLE01000001.1"/>
</dbReference>
<evidence type="ECO:0000313" key="2">
    <source>
        <dbReference type="EMBL" id="SFB79191.1"/>
    </source>
</evidence>
<dbReference type="OrthoDB" id="1524810at2"/>
<accession>A0A1I1DWC2</accession>
<sequence length="327" mass="37149">MNIGDRVRLLHHKEEGVITKIIDPQTVEVAIDGDFRIPVLRREVSIISQSEAVAFGKRPEETKNAVPTQPVYATQGIFLAFEAFNDRELLLHIINNTDFDLLMTFGHEQSGIYKGVFTGVLRQRSSVKMPDIMLVKEFDRWPIMVFQFMYHREGVHTFQPPMLRRMRFKAATFFRSKENAPILGKPAHLFQIDRDDVSNAPATSAPISVDAKNLKENILNPKDKSKTVISPPQTEIDLHIEKLITDTLRRARMNANEMLVCQLKAFEAAIDNAVANGVTEITLIHGVGSGTLRDEIHKRLGKNMFVEYYKDARKEKFGYGATTVKLK</sequence>
<dbReference type="STRING" id="927664.SAMN05421780_101503"/>
<dbReference type="SUPFAM" id="SSF158949">
    <property type="entry name" value="Smr-associated domain-like"/>
    <property type="match status" value="1"/>
</dbReference>
<dbReference type="InterPro" id="IPR036063">
    <property type="entry name" value="Smr_dom_sf"/>
</dbReference>
<name>A0A1I1DWC2_9BACT</name>
<dbReference type="PROSITE" id="PS50828">
    <property type="entry name" value="SMR"/>
    <property type="match status" value="1"/>
</dbReference>
<gene>
    <name evidence="2" type="ORF">SAMN05421780_101503</name>
</gene>
<dbReference type="InterPro" id="IPR002625">
    <property type="entry name" value="Smr_dom"/>
</dbReference>
<dbReference type="AlphaFoldDB" id="A0A1I1DWC2"/>
<dbReference type="Pfam" id="PF01713">
    <property type="entry name" value="Smr"/>
    <property type="match status" value="1"/>
</dbReference>
<reference evidence="2 3" key="1">
    <citation type="submission" date="2016-10" db="EMBL/GenBank/DDBJ databases">
        <authorList>
            <person name="de Groot N.N."/>
        </authorList>
    </citation>
    <scope>NUCLEOTIDE SEQUENCE [LARGE SCALE GENOMIC DNA]</scope>
    <source>
        <strain evidence="2 3">DSM 6793</strain>
    </source>
</reference>
<dbReference type="Gene3D" id="2.60.40.1600">
    <property type="entry name" value="Smr-associated-like"/>
    <property type="match status" value="1"/>
</dbReference>
<dbReference type="InterPro" id="IPR036781">
    <property type="entry name" value="Smr_assoc-like_sf"/>
</dbReference>
<proteinExistence type="predicted"/>
<feature type="domain" description="Smr" evidence="1">
    <location>
        <begin position="263"/>
        <end position="327"/>
    </location>
</feature>
<keyword evidence="3" id="KW-1185">Reference proteome</keyword>